<comment type="caution">
    <text evidence="1">Lacks conserved residue(s) required for the propagation of feature annotation.</text>
</comment>
<reference evidence="3 4" key="1">
    <citation type="journal article" date="2017" name="Curr. Biol.">
        <title>The Evolution of Venom by Co-option of Single-Copy Genes.</title>
        <authorList>
            <person name="Martinson E.O."/>
            <person name="Mrinalini"/>
            <person name="Kelkar Y.D."/>
            <person name="Chang C.H."/>
            <person name="Werren J.H."/>
        </authorList>
    </citation>
    <scope>NUCLEOTIDE SEQUENCE [LARGE SCALE GENOMIC DNA]</scope>
    <source>
        <strain evidence="3 4">Alberta</strain>
        <tissue evidence="3">Whole body</tissue>
    </source>
</reference>
<dbReference type="AlphaFoldDB" id="A0A232FAM0"/>
<dbReference type="InterPro" id="IPR001590">
    <property type="entry name" value="Peptidase_M12B"/>
</dbReference>
<feature type="domain" description="Peptidase M12B" evidence="2">
    <location>
        <begin position="55"/>
        <end position="136"/>
    </location>
</feature>
<evidence type="ECO:0000313" key="3">
    <source>
        <dbReference type="EMBL" id="OXU27377.1"/>
    </source>
</evidence>
<keyword evidence="4" id="KW-1185">Reference proteome</keyword>
<comment type="caution">
    <text evidence="3">The sequence shown here is derived from an EMBL/GenBank/DDBJ whole genome shotgun (WGS) entry which is preliminary data.</text>
</comment>
<keyword evidence="1" id="KW-0479">Metal-binding</keyword>
<keyword evidence="1" id="KW-0862">Zinc</keyword>
<protein>
    <recommendedName>
        <fullName evidence="2">Peptidase M12B domain-containing protein</fullName>
    </recommendedName>
</protein>
<sequence length="136" mass="15453">MLNLARTYFSGEFEKATHFYNYDSSITMSKYFTDTSMISFTNILFLRFSLETVISAGAAYRSEICSKDLNVGYFSGLLSGTHELGHLLSLSHDFKKGNGCEGYIDNVNTVMAPFVQDVKEFVWSDCSKTRLQEFAW</sequence>
<feature type="binding site" evidence="1">
    <location>
        <position position="82"/>
    </location>
    <ligand>
        <name>Zn(2+)</name>
        <dbReference type="ChEBI" id="CHEBI:29105"/>
        <note>catalytic</note>
    </ligand>
</feature>
<gene>
    <name evidence="3" type="ORF">TSAR_013819</name>
</gene>
<dbReference type="PROSITE" id="PS50215">
    <property type="entry name" value="ADAM_MEPRO"/>
    <property type="match status" value="1"/>
</dbReference>
<dbReference type="GO" id="GO:0046872">
    <property type="term" value="F:metal ion binding"/>
    <property type="evidence" value="ECO:0007669"/>
    <property type="project" value="UniProtKB-KW"/>
</dbReference>
<dbReference type="Proteomes" id="UP000215335">
    <property type="component" value="Unassembled WGS sequence"/>
</dbReference>
<feature type="binding site" evidence="1">
    <location>
        <position position="86"/>
    </location>
    <ligand>
        <name>Zn(2+)</name>
        <dbReference type="ChEBI" id="CHEBI:29105"/>
        <note>catalytic</note>
    </ligand>
</feature>
<evidence type="ECO:0000313" key="4">
    <source>
        <dbReference type="Proteomes" id="UP000215335"/>
    </source>
</evidence>
<dbReference type="GO" id="GO:0006508">
    <property type="term" value="P:proteolysis"/>
    <property type="evidence" value="ECO:0007669"/>
    <property type="project" value="InterPro"/>
</dbReference>
<dbReference type="GO" id="GO:0004222">
    <property type="term" value="F:metalloendopeptidase activity"/>
    <property type="evidence" value="ECO:0007669"/>
    <property type="project" value="InterPro"/>
</dbReference>
<accession>A0A232FAM0</accession>
<dbReference type="InterPro" id="IPR024079">
    <property type="entry name" value="MetalloPept_cat_dom_sf"/>
</dbReference>
<dbReference type="Gene3D" id="3.40.390.10">
    <property type="entry name" value="Collagenase (Catalytic Domain)"/>
    <property type="match status" value="1"/>
</dbReference>
<organism evidence="3 4">
    <name type="scientific">Trichomalopsis sarcophagae</name>
    <dbReference type="NCBI Taxonomy" id="543379"/>
    <lineage>
        <taxon>Eukaryota</taxon>
        <taxon>Metazoa</taxon>
        <taxon>Ecdysozoa</taxon>
        <taxon>Arthropoda</taxon>
        <taxon>Hexapoda</taxon>
        <taxon>Insecta</taxon>
        <taxon>Pterygota</taxon>
        <taxon>Neoptera</taxon>
        <taxon>Endopterygota</taxon>
        <taxon>Hymenoptera</taxon>
        <taxon>Apocrita</taxon>
        <taxon>Proctotrupomorpha</taxon>
        <taxon>Chalcidoidea</taxon>
        <taxon>Pteromalidae</taxon>
        <taxon>Pteromalinae</taxon>
        <taxon>Trichomalopsis</taxon>
    </lineage>
</organism>
<dbReference type="SUPFAM" id="SSF55486">
    <property type="entry name" value="Metalloproteases ('zincins'), catalytic domain"/>
    <property type="match status" value="1"/>
</dbReference>
<feature type="active site" evidence="1">
    <location>
        <position position="83"/>
    </location>
</feature>
<name>A0A232FAM0_9HYME</name>
<evidence type="ECO:0000256" key="1">
    <source>
        <dbReference type="PROSITE-ProRule" id="PRU00276"/>
    </source>
</evidence>
<dbReference type="EMBL" id="NNAY01000616">
    <property type="protein sequence ID" value="OXU27377.1"/>
    <property type="molecule type" value="Genomic_DNA"/>
</dbReference>
<feature type="binding site" evidence="1">
    <location>
        <position position="92"/>
    </location>
    <ligand>
        <name>Zn(2+)</name>
        <dbReference type="ChEBI" id="CHEBI:29105"/>
        <note>catalytic</note>
    </ligand>
</feature>
<proteinExistence type="predicted"/>
<evidence type="ECO:0000259" key="2">
    <source>
        <dbReference type="PROSITE" id="PS50215"/>
    </source>
</evidence>